<sequence length="137" mass="16400">MHVVLVFRRKIFGYGFECKEEELVYESNCIRNRLDQYLLKNNVRRKCFAVKYENAGKSFRGFIGFLQENSFDFPEELEEAEIETGKYLKLGNSSVIDQVRAQLYIDRRIQKYLDENNIKTDRMKFCSGRNLYLRIIN</sequence>
<comment type="caution">
    <text evidence="1">The sequence shown here is derived from an EMBL/GenBank/DDBJ whole genome shotgun (WGS) entry which is preliminary data.</text>
</comment>
<gene>
    <name evidence="1" type="ORF">CH357_02820</name>
</gene>
<evidence type="ECO:0000313" key="2">
    <source>
        <dbReference type="Proteomes" id="UP000232196"/>
    </source>
</evidence>
<accession>A0A2M9XII0</accession>
<dbReference type="OrthoDB" id="330328at2"/>
<proteinExistence type="predicted"/>
<dbReference type="Proteomes" id="UP000232196">
    <property type="component" value="Unassembled WGS sequence"/>
</dbReference>
<dbReference type="EMBL" id="NPDN01000001">
    <property type="protein sequence ID" value="PJZ27498.1"/>
    <property type="molecule type" value="Genomic_DNA"/>
</dbReference>
<name>A0A2M9XII0_9LEPT</name>
<keyword evidence="2" id="KW-1185">Reference proteome</keyword>
<protein>
    <submittedName>
        <fullName evidence="1">Uncharacterized protein</fullName>
    </submittedName>
</protein>
<dbReference type="AlphaFoldDB" id="A0A2M9XII0"/>
<evidence type="ECO:0000313" key="1">
    <source>
        <dbReference type="EMBL" id="PJZ27498.1"/>
    </source>
</evidence>
<organism evidence="1 2">
    <name type="scientific">Leptospira hartskeerlii</name>
    <dbReference type="NCBI Taxonomy" id="2023177"/>
    <lineage>
        <taxon>Bacteria</taxon>
        <taxon>Pseudomonadati</taxon>
        <taxon>Spirochaetota</taxon>
        <taxon>Spirochaetia</taxon>
        <taxon>Leptospirales</taxon>
        <taxon>Leptospiraceae</taxon>
        <taxon>Leptospira</taxon>
    </lineage>
</organism>
<reference evidence="1 2" key="1">
    <citation type="submission" date="2017-07" db="EMBL/GenBank/DDBJ databases">
        <title>Leptospira spp. isolated from tropical soils.</title>
        <authorList>
            <person name="Thibeaux R."/>
            <person name="Iraola G."/>
            <person name="Ferres I."/>
            <person name="Bierque E."/>
            <person name="Girault D."/>
            <person name="Soupe-Gilbert M.-E."/>
            <person name="Picardeau M."/>
            <person name="Goarant C."/>
        </authorList>
    </citation>
    <scope>NUCLEOTIDE SEQUENCE [LARGE SCALE GENOMIC DNA]</scope>
    <source>
        <strain evidence="1 2">MCA1-C-A1</strain>
    </source>
</reference>